<dbReference type="PANTHER" id="PTHR32089:SF112">
    <property type="entry name" value="LYSOZYME-LIKE PROTEIN-RELATED"/>
    <property type="match status" value="1"/>
</dbReference>
<dbReference type="STRING" id="1963862.B4O97_06545"/>
<dbReference type="Gene3D" id="1.10.287.950">
    <property type="entry name" value="Methyl-accepting chemotaxis protein"/>
    <property type="match status" value="1"/>
</dbReference>
<dbReference type="AlphaFoldDB" id="A0A1Y1RZJ8"/>
<sequence>MKEKNSVILIVYLPWIFLLGLYSLGFAFYMDPSMLPRFLSALLPTGILMMFVMGIVTCRQRRCFDPRILGSEQDVDEAALSGLGAAPLAIFKLFILFNLVLVIIVTLVSIQLFGIDSARLLLYSGMALSYMLLGAAFVYVSLDRKVLNFLHNHRITRFPESCRHDRQFRKIIIMPSFMTLMNLCLAFTSVLLETSRLEDLHAAALAQQIPMLVAKMVLPWGIYAFIVMALVFVWAKNTSILFSRVQQRVDALTSKEKDLTGAVFICSVDEIAALAGGINQFIRMLHGSMVQLKEHFAHLDGIQHELLSAVREAGAVAGDSSESIGAAEHEMRIQDHINGEAIHQGEEVALVVSKIGEAFSRQTEAVTGAMEHVQGLIDSVETAAGKILSVSRQGSRLETLSKEGSEAVSAALNSVREVATMSARLSEINQAIASIASQTNLLAMNAAIEAAHAGDSGQGFAVVADEIRMLAESSAAQTKESNNSLKLVSQEIQRALEDAERTSASFEQMQAGILEIGEASGRISETVQDQARASRSISGMLDDARAQTDAISELSANLEQRNEALLEALRQVGESSKKTLQEAERMGVMNREVQERMESLVKAAEETAVIQTNVSGLIEDFKV</sequence>
<feature type="transmembrane region" description="Helical" evidence="5">
    <location>
        <begin position="171"/>
        <end position="192"/>
    </location>
</feature>
<dbReference type="PRINTS" id="PR00260">
    <property type="entry name" value="CHEMTRNSDUCR"/>
</dbReference>
<dbReference type="Pfam" id="PF00015">
    <property type="entry name" value="MCPsignal"/>
    <property type="match status" value="1"/>
</dbReference>
<comment type="similarity">
    <text evidence="2">Belongs to the methyl-accepting chemotaxis (MCP) protein family.</text>
</comment>
<gene>
    <name evidence="7" type="ORF">B4O97_06545</name>
</gene>
<proteinExistence type="inferred from homology"/>
<dbReference type="GO" id="GO:0007165">
    <property type="term" value="P:signal transduction"/>
    <property type="evidence" value="ECO:0007669"/>
    <property type="project" value="UniProtKB-KW"/>
</dbReference>
<evidence type="ECO:0000313" key="7">
    <source>
        <dbReference type="EMBL" id="ORC36246.1"/>
    </source>
</evidence>
<keyword evidence="8" id="KW-1185">Reference proteome</keyword>
<accession>A0A1Y1RZJ8</accession>
<keyword evidence="5" id="KW-1133">Transmembrane helix</keyword>
<evidence type="ECO:0000313" key="8">
    <source>
        <dbReference type="Proteomes" id="UP000192343"/>
    </source>
</evidence>
<evidence type="ECO:0000256" key="2">
    <source>
        <dbReference type="ARBA" id="ARBA00029447"/>
    </source>
</evidence>
<keyword evidence="5" id="KW-0472">Membrane</keyword>
<dbReference type="GO" id="GO:0006935">
    <property type="term" value="P:chemotaxis"/>
    <property type="evidence" value="ECO:0007669"/>
    <property type="project" value="InterPro"/>
</dbReference>
<dbReference type="EMBL" id="MWQY01000006">
    <property type="protein sequence ID" value="ORC36246.1"/>
    <property type="molecule type" value="Genomic_DNA"/>
</dbReference>
<feature type="coiled-coil region" evidence="4">
    <location>
        <begin position="482"/>
        <end position="509"/>
    </location>
</feature>
<dbReference type="RefSeq" id="WP_083049376.1">
    <property type="nucleotide sequence ID" value="NZ_MWQY01000006.1"/>
</dbReference>
<dbReference type="InterPro" id="IPR004090">
    <property type="entry name" value="Chemotax_Me-accpt_rcpt"/>
</dbReference>
<name>A0A1Y1RZJ8_9SPIO</name>
<evidence type="ECO:0000256" key="4">
    <source>
        <dbReference type="SAM" id="Coils"/>
    </source>
</evidence>
<evidence type="ECO:0000256" key="1">
    <source>
        <dbReference type="ARBA" id="ARBA00023224"/>
    </source>
</evidence>
<dbReference type="SUPFAM" id="SSF58104">
    <property type="entry name" value="Methyl-accepting chemotaxis protein (MCP) signaling domain"/>
    <property type="match status" value="1"/>
</dbReference>
<feature type="transmembrane region" description="Helical" evidence="5">
    <location>
        <begin position="7"/>
        <end position="29"/>
    </location>
</feature>
<feature type="transmembrane region" description="Helical" evidence="5">
    <location>
        <begin position="35"/>
        <end position="58"/>
    </location>
</feature>
<organism evidence="7 8">
    <name type="scientific">Marispirochaeta aestuarii</name>
    <dbReference type="NCBI Taxonomy" id="1963862"/>
    <lineage>
        <taxon>Bacteria</taxon>
        <taxon>Pseudomonadati</taxon>
        <taxon>Spirochaetota</taxon>
        <taxon>Spirochaetia</taxon>
        <taxon>Spirochaetales</taxon>
        <taxon>Spirochaetaceae</taxon>
        <taxon>Marispirochaeta</taxon>
    </lineage>
</organism>
<dbReference type="PANTHER" id="PTHR32089">
    <property type="entry name" value="METHYL-ACCEPTING CHEMOTAXIS PROTEIN MCPB"/>
    <property type="match status" value="1"/>
</dbReference>
<dbReference type="OrthoDB" id="359564at2"/>
<evidence type="ECO:0000259" key="6">
    <source>
        <dbReference type="PROSITE" id="PS50111"/>
    </source>
</evidence>
<feature type="transmembrane region" description="Helical" evidence="5">
    <location>
        <begin position="212"/>
        <end position="235"/>
    </location>
</feature>
<reference evidence="7 8" key="1">
    <citation type="submission" date="2017-03" db="EMBL/GenBank/DDBJ databases">
        <title>Draft Genome sequence of Marispirochaeta sp. strain JC444.</title>
        <authorList>
            <person name="Shivani Y."/>
            <person name="Subhash Y."/>
            <person name="Sasikala C."/>
            <person name="Ramana C."/>
        </authorList>
    </citation>
    <scope>NUCLEOTIDE SEQUENCE [LARGE SCALE GENOMIC DNA]</scope>
    <source>
        <strain evidence="7 8">JC444</strain>
    </source>
</reference>
<dbReference type="Proteomes" id="UP000192343">
    <property type="component" value="Unassembled WGS sequence"/>
</dbReference>
<dbReference type="SMART" id="SM00283">
    <property type="entry name" value="MA"/>
    <property type="match status" value="1"/>
</dbReference>
<feature type="transmembrane region" description="Helical" evidence="5">
    <location>
        <begin position="93"/>
        <end position="114"/>
    </location>
</feature>
<feature type="transmembrane region" description="Helical" evidence="5">
    <location>
        <begin position="120"/>
        <end position="142"/>
    </location>
</feature>
<feature type="domain" description="Methyl-accepting transducer" evidence="6">
    <location>
        <begin position="337"/>
        <end position="559"/>
    </location>
</feature>
<keyword evidence="5" id="KW-0812">Transmembrane</keyword>
<protein>
    <recommendedName>
        <fullName evidence="6">Methyl-accepting transducer domain-containing protein</fullName>
    </recommendedName>
</protein>
<keyword evidence="4" id="KW-0175">Coiled coil</keyword>
<keyword evidence="1 3" id="KW-0807">Transducer</keyword>
<dbReference type="InterPro" id="IPR004089">
    <property type="entry name" value="MCPsignal_dom"/>
</dbReference>
<evidence type="ECO:0000256" key="5">
    <source>
        <dbReference type="SAM" id="Phobius"/>
    </source>
</evidence>
<dbReference type="GO" id="GO:0004888">
    <property type="term" value="F:transmembrane signaling receptor activity"/>
    <property type="evidence" value="ECO:0007669"/>
    <property type="project" value="InterPro"/>
</dbReference>
<dbReference type="PROSITE" id="PS50111">
    <property type="entry name" value="CHEMOTAXIS_TRANSDUC_2"/>
    <property type="match status" value="1"/>
</dbReference>
<dbReference type="GO" id="GO:0016020">
    <property type="term" value="C:membrane"/>
    <property type="evidence" value="ECO:0007669"/>
    <property type="project" value="InterPro"/>
</dbReference>
<comment type="caution">
    <text evidence="7">The sequence shown here is derived from an EMBL/GenBank/DDBJ whole genome shotgun (WGS) entry which is preliminary data.</text>
</comment>
<feature type="coiled-coil region" evidence="4">
    <location>
        <begin position="541"/>
        <end position="586"/>
    </location>
</feature>
<evidence type="ECO:0000256" key="3">
    <source>
        <dbReference type="PROSITE-ProRule" id="PRU00284"/>
    </source>
</evidence>